<proteinExistence type="predicted"/>
<protein>
    <submittedName>
        <fullName evidence="3">Uncharacterized protein</fullName>
    </submittedName>
</protein>
<dbReference type="EMBL" id="MSFL01000027">
    <property type="protein sequence ID" value="PWY71683.1"/>
    <property type="molecule type" value="Genomic_DNA"/>
</dbReference>
<sequence length="181" mass="18826">MADKPSTSAGAHTPTNSNDRTWKIDIGVVKPSEPCPPPPSYQGMERQPTPSPQTASKPTAQNTSKEGKSARDLDISGFILALVLLGIFNLVGFIALGNQLNHLGISKEGCVHGTNLPSGAMHARSGSLVGRDASPDPTPILIVPDTNANANAHPVRPKAILEVASADNRTILVEGRGGRGS</sequence>
<dbReference type="VEuPathDB" id="FungiDB:BO70DRAFT_382003"/>
<gene>
    <name evidence="3" type="ORF">BO70DRAFT_382003</name>
</gene>
<dbReference type="RefSeq" id="XP_025396275.1">
    <property type="nucleotide sequence ID" value="XM_025545509.1"/>
</dbReference>
<feature type="compositionally biased region" description="Polar residues" evidence="1">
    <location>
        <begin position="52"/>
        <end position="64"/>
    </location>
</feature>
<keyword evidence="4" id="KW-1185">Reference proteome</keyword>
<name>A0A317VBE9_9EURO</name>
<evidence type="ECO:0000313" key="4">
    <source>
        <dbReference type="Proteomes" id="UP000247233"/>
    </source>
</evidence>
<organism evidence="3 4">
    <name type="scientific">Aspergillus heteromorphus CBS 117.55</name>
    <dbReference type="NCBI Taxonomy" id="1448321"/>
    <lineage>
        <taxon>Eukaryota</taxon>
        <taxon>Fungi</taxon>
        <taxon>Dikarya</taxon>
        <taxon>Ascomycota</taxon>
        <taxon>Pezizomycotina</taxon>
        <taxon>Eurotiomycetes</taxon>
        <taxon>Eurotiomycetidae</taxon>
        <taxon>Eurotiales</taxon>
        <taxon>Aspergillaceae</taxon>
        <taxon>Aspergillus</taxon>
        <taxon>Aspergillus subgen. Circumdati</taxon>
    </lineage>
</organism>
<dbReference type="AlphaFoldDB" id="A0A317VBE9"/>
<evidence type="ECO:0000313" key="3">
    <source>
        <dbReference type="EMBL" id="PWY71683.1"/>
    </source>
</evidence>
<comment type="caution">
    <text evidence="3">The sequence shown here is derived from an EMBL/GenBank/DDBJ whole genome shotgun (WGS) entry which is preliminary data.</text>
</comment>
<dbReference type="GeneID" id="37067746"/>
<feature type="transmembrane region" description="Helical" evidence="2">
    <location>
        <begin position="75"/>
        <end position="97"/>
    </location>
</feature>
<evidence type="ECO:0000256" key="1">
    <source>
        <dbReference type="SAM" id="MobiDB-lite"/>
    </source>
</evidence>
<reference evidence="3 4" key="1">
    <citation type="submission" date="2016-12" db="EMBL/GenBank/DDBJ databases">
        <title>The genomes of Aspergillus section Nigri reveals drivers in fungal speciation.</title>
        <authorList>
            <consortium name="DOE Joint Genome Institute"/>
            <person name="Vesth T.C."/>
            <person name="Nybo J."/>
            <person name="Theobald S."/>
            <person name="Brandl J."/>
            <person name="Frisvad J.C."/>
            <person name="Nielsen K.F."/>
            <person name="Lyhne E.K."/>
            <person name="Kogle M.E."/>
            <person name="Kuo A."/>
            <person name="Riley R."/>
            <person name="Clum A."/>
            <person name="Nolan M."/>
            <person name="Lipzen A."/>
            <person name="Salamov A."/>
            <person name="Henrissat B."/>
            <person name="Wiebenga A."/>
            <person name="De Vries R.P."/>
            <person name="Grigoriev I.V."/>
            <person name="Mortensen U.H."/>
            <person name="Andersen M.R."/>
            <person name="Baker S.E."/>
        </authorList>
    </citation>
    <scope>NUCLEOTIDE SEQUENCE [LARGE SCALE GENOMIC DNA]</scope>
    <source>
        <strain evidence="3 4">CBS 117.55</strain>
    </source>
</reference>
<feature type="region of interest" description="Disordered" evidence="1">
    <location>
        <begin position="1"/>
        <end position="69"/>
    </location>
</feature>
<evidence type="ECO:0000256" key="2">
    <source>
        <dbReference type="SAM" id="Phobius"/>
    </source>
</evidence>
<dbReference type="Proteomes" id="UP000247233">
    <property type="component" value="Unassembled WGS sequence"/>
</dbReference>
<keyword evidence="2" id="KW-1133">Transmembrane helix</keyword>
<keyword evidence="2" id="KW-0472">Membrane</keyword>
<accession>A0A317VBE9</accession>
<keyword evidence="2" id="KW-0812">Transmembrane</keyword>
<feature type="compositionally biased region" description="Polar residues" evidence="1">
    <location>
        <begin position="1"/>
        <end position="19"/>
    </location>
</feature>